<dbReference type="EMBL" id="FOMG01000001">
    <property type="protein sequence ID" value="SFC18752.1"/>
    <property type="molecule type" value="Genomic_DNA"/>
</dbReference>
<dbReference type="SMART" id="SM00877">
    <property type="entry name" value="BMC"/>
    <property type="match status" value="1"/>
</dbReference>
<reference evidence="5 6" key="1">
    <citation type="submission" date="2016-10" db="EMBL/GenBank/DDBJ databases">
        <authorList>
            <person name="de Groot N.N."/>
        </authorList>
    </citation>
    <scope>NUCLEOTIDE SEQUENCE [LARGE SCALE GENOMIC DNA]</scope>
    <source>
        <strain evidence="5 6">DSM 12992</strain>
    </source>
</reference>
<evidence type="ECO:0000259" key="4">
    <source>
        <dbReference type="PROSITE" id="PS51930"/>
    </source>
</evidence>
<dbReference type="SUPFAM" id="SSF143414">
    <property type="entry name" value="CcmK-like"/>
    <property type="match status" value="1"/>
</dbReference>
<evidence type="ECO:0000256" key="2">
    <source>
        <dbReference type="ARBA" id="ARBA00024446"/>
    </source>
</evidence>
<organism evidence="5 6">
    <name type="scientific">Clostridium uliginosum</name>
    <dbReference type="NCBI Taxonomy" id="119641"/>
    <lineage>
        <taxon>Bacteria</taxon>
        <taxon>Bacillati</taxon>
        <taxon>Bacillota</taxon>
        <taxon>Clostridia</taxon>
        <taxon>Eubacteriales</taxon>
        <taxon>Clostridiaceae</taxon>
        <taxon>Clostridium</taxon>
    </lineage>
</organism>
<dbReference type="PROSITE" id="PS51930">
    <property type="entry name" value="BMC_2"/>
    <property type="match status" value="1"/>
</dbReference>
<comment type="subcellular location">
    <subcellularLocation>
        <location evidence="1">Bacterial microcompartment</location>
    </subcellularLocation>
</comment>
<feature type="domain" description="BMC" evidence="4">
    <location>
        <begin position="7"/>
        <end position="91"/>
    </location>
</feature>
<dbReference type="InterPro" id="IPR050575">
    <property type="entry name" value="BMC_shell"/>
</dbReference>
<dbReference type="PANTHER" id="PTHR33941">
    <property type="entry name" value="PROPANEDIOL UTILIZATION PROTEIN PDUA"/>
    <property type="match status" value="1"/>
</dbReference>
<dbReference type="OrthoDB" id="9812608at2"/>
<dbReference type="Pfam" id="PF00936">
    <property type="entry name" value="BMC"/>
    <property type="match status" value="1"/>
</dbReference>
<dbReference type="Gene3D" id="3.30.70.1710">
    <property type="match status" value="1"/>
</dbReference>
<evidence type="ECO:0000313" key="5">
    <source>
        <dbReference type="EMBL" id="SFC18752.1"/>
    </source>
</evidence>
<dbReference type="GO" id="GO:0031469">
    <property type="term" value="C:bacterial microcompartment"/>
    <property type="evidence" value="ECO:0007669"/>
    <property type="project" value="UniProtKB-SubCell"/>
</dbReference>
<dbReference type="RefSeq" id="WP_139209520.1">
    <property type="nucleotide sequence ID" value="NZ_FOMG01000001.1"/>
</dbReference>
<proteinExistence type="inferred from homology"/>
<dbReference type="InterPro" id="IPR037233">
    <property type="entry name" value="CcmK-like_sf"/>
</dbReference>
<evidence type="ECO:0000256" key="3">
    <source>
        <dbReference type="PROSITE-ProRule" id="PRU01278"/>
    </source>
</evidence>
<accession>A0A1I1H5B1</accession>
<keyword evidence="2" id="KW-1283">Bacterial microcompartment</keyword>
<dbReference type="InterPro" id="IPR000249">
    <property type="entry name" value="BMC_dom"/>
</dbReference>
<name>A0A1I1H5B1_9CLOT</name>
<sequence length="184" mass="20260">MDLENFALGLIETVGLVAAIEAADTAIKSSNVELIGYENSKGGTMVVKIKGDVGAVNAAIQSAFAAAQRVNKVLSTAIIPRPNAEIKDMIFTNDTVGVCLQDENKNPVAKDLKIQETELQDKVFDEKLLNNKKEEVTVLEEKPNKTEPLKQEKKEICNLCMDPKCSRKKGDVRISCIHYNEIKK</sequence>
<dbReference type="SMR" id="A0A1I1H5B1"/>
<gene>
    <name evidence="5" type="ORF">SAMN05421842_101173</name>
</gene>
<protein>
    <submittedName>
        <fullName evidence="5">BMC domain-containing protein</fullName>
    </submittedName>
</protein>
<dbReference type="STRING" id="119641.SAMN05421842_101173"/>
<dbReference type="InterPro" id="IPR044872">
    <property type="entry name" value="CcmK/CsoS1_BMC"/>
</dbReference>
<dbReference type="AlphaFoldDB" id="A0A1I1H5B1"/>
<evidence type="ECO:0000313" key="6">
    <source>
        <dbReference type="Proteomes" id="UP000199263"/>
    </source>
</evidence>
<dbReference type="PANTHER" id="PTHR33941:SF11">
    <property type="entry name" value="BACTERIAL MICROCOMPARTMENT SHELL PROTEIN PDUJ"/>
    <property type="match status" value="1"/>
</dbReference>
<keyword evidence="6" id="KW-1185">Reference proteome</keyword>
<dbReference type="CDD" id="cd07045">
    <property type="entry name" value="BMC_CcmK_like"/>
    <property type="match status" value="1"/>
</dbReference>
<dbReference type="Proteomes" id="UP000199263">
    <property type="component" value="Unassembled WGS sequence"/>
</dbReference>
<evidence type="ECO:0000256" key="1">
    <source>
        <dbReference type="ARBA" id="ARBA00024322"/>
    </source>
</evidence>
<comment type="similarity">
    <text evidence="3">Belongs to the bacterial microcompartments protein family.</text>
</comment>